<protein>
    <submittedName>
        <fullName evidence="1">Uncharacterized protein</fullName>
    </submittedName>
</protein>
<evidence type="ECO:0000313" key="1">
    <source>
        <dbReference type="EMBL" id="SVD90043.1"/>
    </source>
</evidence>
<organism evidence="1">
    <name type="scientific">marine metagenome</name>
    <dbReference type="NCBI Taxonomy" id="408172"/>
    <lineage>
        <taxon>unclassified sequences</taxon>
        <taxon>metagenomes</taxon>
        <taxon>ecological metagenomes</taxon>
    </lineage>
</organism>
<name>A0A382Z3M4_9ZZZZ</name>
<proteinExistence type="predicted"/>
<feature type="non-terminal residue" evidence="1">
    <location>
        <position position="1"/>
    </location>
</feature>
<dbReference type="AlphaFoldDB" id="A0A382Z3M4"/>
<dbReference type="EMBL" id="UINC01180708">
    <property type="protein sequence ID" value="SVD90043.1"/>
    <property type="molecule type" value="Genomic_DNA"/>
</dbReference>
<reference evidence="1" key="1">
    <citation type="submission" date="2018-05" db="EMBL/GenBank/DDBJ databases">
        <authorList>
            <person name="Lanie J.A."/>
            <person name="Ng W.-L."/>
            <person name="Kazmierczak K.M."/>
            <person name="Andrzejewski T.M."/>
            <person name="Davidsen T.M."/>
            <person name="Wayne K.J."/>
            <person name="Tettelin H."/>
            <person name="Glass J.I."/>
            <person name="Rusch D."/>
            <person name="Podicherti R."/>
            <person name="Tsui H.-C.T."/>
            <person name="Winkler M.E."/>
        </authorList>
    </citation>
    <scope>NUCLEOTIDE SEQUENCE</scope>
</reference>
<gene>
    <name evidence="1" type="ORF">METZ01_LOCUS442897</name>
</gene>
<sequence>PPELEYREPQLDEQSLKELATQTGGSYSQLWNSGKIPEKIDQRPEVIVTKDEPLTLWDNWLSLYLLAGLLTVEWILRKLAQLL</sequence>
<accession>A0A382Z3M4</accession>